<proteinExistence type="predicted"/>
<dbReference type="GO" id="GO:0016301">
    <property type="term" value="F:kinase activity"/>
    <property type="evidence" value="ECO:0007669"/>
    <property type="project" value="UniProtKB-KW"/>
</dbReference>
<keyword evidence="2" id="KW-1185">Reference proteome</keyword>
<organism evidence="1 2">
    <name type="scientific">Lates japonicus</name>
    <name type="common">Japanese lates</name>
    <dbReference type="NCBI Taxonomy" id="270547"/>
    <lineage>
        <taxon>Eukaryota</taxon>
        <taxon>Metazoa</taxon>
        <taxon>Chordata</taxon>
        <taxon>Craniata</taxon>
        <taxon>Vertebrata</taxon>
        <taxon>Euteleostomi</taxon>
        <taxon>Actinopterygii</taxon>
        <taxon>Neopterygii</taxon>
        <taxon>Teleostei</taxon>
        <taxon>Neoteleostei</taxon>
        <taxon>Acanthomorphata</taxon>
        <taxon>Carangaria</taxon>
        <taxon>Carangaria incertae sedis</taxon>
        <taxon>Centropomidae</taxon>
        <taxon>Lates</taxon>
    </lineage>
</organism>
<dbReference type="InterPro" id="IPR051700">
    <property type="entry name" value="STE20_Ser-Thr_kinase"/>
</dbReference>
<accession>A0AAD3N5A2</accession>
<sequence>MANDSPAKSLVDIDLASLRDPAGIFELVEVVGNGTYGQVYKEHVYYNMSPPVLHLGPVQSGLDYLSDSVLASRSLTFIILPMQTSSQYTYFGPKEVPPPPHPPPSSSHPHPSKIFPACCTRCFALISPTPSEHDSLFTSLTDLCAIGWAVFHCAFVHSIAQQAFCWSGSVLQKWG</sequence>
<dbReference type="Gene3D" id="3.30.200.20">
    <property type="entry name" value="Phosphorylase Kinase, domain 1"/>
    <property type="match status" value="1"/>
</dbReference>
<evidence type="ECO:0000313" key="1">
    <source>
        <dbReference type="EMBL" id="GLD65799.1"/>
    </source>
</evidence>
<evidence type="ECO:0000313" key="2">
    <source>
        <dbReference type="Proteomes" id="UP001279410"/>
    </source>
</evidence>
<name>A0AAD3N5A2_LATJO</name>
<dbReference type="PANTHER" id="PTHR47096:SF1">
    <property type="entry name" value="MISSHAPEN LIKE KINASE 1"/>
    <property type="match status" value="1"/>
</dbReference>
<keyword evidence="1" id="KW-0808">Transferase</keyword>
<dbReference type="Proteomes" id="UP001279410">
    <property type="component" value="Unassembled WGS sequence"/>
</dbReference>
<reference evidence="1" key="1">
    <citation type="submission" date="2022-08" db="EMBL/GenBank/DDBJ databases">
        <title>Genome sequencing of akame (Lates japonicus).</title>
        <authorList>
            <person name="Hashiguchi Y."/>
            <person name="Takahashi H."/>
        </authorList>
    </citation>
    <scope>NUCLEOTIDE SEQUENCE</scope>
    <source>
        <strain evidence="1">Kochi</strain>
    </source>
</reference>
<dbReference type="GO" id="GO:0005829">
    <property type="term" value="C:cytosol"/>
    <property type="evidence" value="ECO:0007669"/>
    <property type="project" value="TreeGrafter"/>
</dbReference>
<dbReference type="AlphaFoldDB" id="A0AAD3N5A2"/>
<dbReference type="EMBL" id="BRZM01000083">
    <property type="protein sequence ID" value="GLD65799.1"/>
    <property type="molecule type" value="Genomic_DNA"/>
</dbReference>
<comment type="caution">
    <text evidence="1">The sequence shown here is derived from an EMBL/GenBank/DDBJ whole genome shotgun (WGS) entry which is preliminary data.</text>
</comment>
<keyword evidence="1" id="KW-0418">Kinase</keyword>
<dbReference type="PANTHER" id="PTHR47096">
    <property type="entry name" value="MISSHAPEN LIKE KINASE 1"/>
    <property type="match status" value="1"/>
</dbReference>
<protein>
    <submittedName>
        <fullName evidence="1">Mitogen-activated protein kinase kinase kinase kinase 4 isoform X1</fullName>
    </submittedName>
</protein>
<gene>
    <name evidence="1" type="ORF">AKAME5_001724400</name>
</gene>